<name>D0LY98_HALO1</name>
<sequence length="286" mass="31770">MRLPLIVLVVAALLWPAAASAAPAEQLAEAREAFRLGRFDEAIPALNYLLYPDARLSDRGDLVEAHLLLGVAHFEVGDRADARRELEEALFLDDSVILDPLLFSEEAIAFFEERKQVFRDRAARQEEARKLAEERARLRELLENMIVIERKPYYINFVPLGAGQFQNGHDEKGIALFVSQAILGGTSAGLWVWQVGSYGYNGVVPKEDINTVRRVQEIQVVTGVACIGLMVAGIIDSLIHYESTTRRPADESLIPSDLKPREASRRPRIDLAPSPNGLGAVLTWGF</sequence>
<dbReference type="eggNOG" id="COG0457">
    <property type="taxonomic scope" value="Bacteria"/>
</dbReference>
<dbReference type="AlphaFoldDB" id="D0LY98"/>
<keyword evidence="1" id="KW-0175">Coiled coil</keyword>
<feature type="compositionally biased region" description="Basic and acidic residues" evidence="2">
    <location>
        <begin position="258"/>
        <end position="269"/>
    </location>
</feature>
<dbReference type="STRING" id="502025.Hoch_3748"/>
<dbReference type="Proteomes" id="UP000001880">
    <property type="component" value="Chromosome"/>
</dbReference>
<protein>
    <submittedName>
        <fullName evidence="4">Uncharacterized protein</fullName>
    </submittedName>
</protein>
<dbReference type="OrthoDB" id="5380391at2"/>
<evidence type="ECO:0000256" key="3">
    <source>
        <dbReference type="SAM" id="SignalP"/>
    </source>
</evidence>
<organism evidence="4 5">
    <name type="scientific">Haliangium ochraceum (strain DSM 14365 / JCM 11303 / SMP-2)</name>
    <dbReference type="NCBI Taxonomy" id="502025"/>
    <lineage>
        <taxon>Bacteria</taxon>
        <taxon>Pseudomonadati</taxon>
        <taxon>Myxococcota</taxon>
        <taxon>Polyangia</taxon>
        <taxon>Haliangiales</taxon>
        <taxon>Kofleriaceae</taxon>
        <taxon>Haliangium</taxon>
    </lineage>
</organism>
<feature type="region of interest" description="Disordered" evidence="2">
    <location>
        <begin position="250"/>
        <end position="269"/>
    </location>
</feature>
<evidence type="ECO:0000256" key="1">
    <source>
        <dbReference type="SAM" id="Coils"/>
    </source>
</evidence>
<dbReference type="EMBL" id="CP001804">
    <property type="protein sequence ID" value="ACY16248.1"/>
    <property type="molecule type" value="Genomic_DNA"/>
</dbReference>
<feature type="coiled-coil region" evidence="1">
    <location>
        <begin position="115"/>
        <end position="151"/>
    </location>
</feature>
<dbReference type="KEGG" id="hoh:Hoch_3748"/>
<dbReference type="Gene3D" id="1.25.40.10">
    <property type="entry name" value="Tetratricopeptide repeat domain"/>
    <property type="match status" value="1"/>
</dbReference>
<keyword evidence="3" id="KW-0732">Signal</keyword>
<evidence type="ECO:0000313" key="4">
    <source>
        <dbReference type="EMBL" id="ACY16248.1"/>
    </source>
</evidence>
<feature type="signal peptide" evidence="3">
    <location>
        <begin position="1"/>
        <end position="21"/>
    </location>
</feature>
<keyword evidence="5" id="KW-1185">Reference proteome</keyword>
<dbReference type="HOGENOM" id="CLU_828545_0_0_7"/>
<dbReference type="RefSeq" id="WP_012828847.1">
    <property type="nucleotide sequence ID" value="NC_013440.1"/>
</dbReference>
<evidence type="ECO:0000256" key="2">
    <source>
        <dbReference type="SAM" id="MobiDB-lite"/>
    </source>
</evidence>
<dbReference type="SUPFAM" id="SSF48452">
    <property type="entry name" value="TPR-like"/>
    <property type="match status" value="1"/>
</dbReference>
<gene>
    <name evidence="4" type="ordered locus">Hoch_3748</name>
</gene>
<evidence type="ECO:0000313" key="5">
    <source>
        <dbReference type="Proteomes" id="UP000001880"/>
    </source>
</evidence>
<feature type="chain" id="PRO_5003011771" evidence="3">
    <location>
        <begin position="22"/>
        <end position="286"/>
    </location>
</feature>
<accession>D0LY98</accession>
<reference evidence="4 5" key="1">
    <citation type="journal article" date="2010" name="Stand. Genomic Sci.">
        <title>Complete genome sequence of Haliangium ochraceum type strain (SMP-2).</title>
        <authorList>
            <consortium name="US DOE Joint Genome Institute (JGI-PGF)"/>
            <person name="Ivanova N."/>
            <person name="Daum C."/>
            <person name="Lang E."/>
            <person name="Abt B."/>
            <person name="Kopitz M."/>
            <person name="Saunders E."/>
            <person name="Lapidus A."/>
            <person name="Lucas S."/>
            <person name="Glavina Del Rio T."/>
            <person name="Nolan M."/>
            <person name="Tice H."/>
            <person name="Copeland A."/>
            <person name="Cheng J.F."/>
            <person name="Chen F."/>
            <person name="Bruce D."/>
            <person name="Goodwin L."/>
            <person name="Pitluck S."/>
            <person name="Mavromatis K."/>
            <person name="Pati A."/>
            <person name="Mikhailova N."/>
            <person name="Chen A."/>
            <person name="Palaniappan K."/>
            <person name="Land M."/>
            <person name="Hauser L."/>
            <person name="Chang Y.J."/>
            <person name="Jeffries C.D."/>
            <person name="Detter J.C."/>
            <person name="Brettin T."/>
            <person name="Rohde M."/>
            <person name="Goker M."/>
            <person name="Bristow J."/>
            <person name="Markowitz V."/>
            <person name="Eisen J.A."/>
            <person name="Hugenholtz P."/>
            <person name="Kyrpides N.C."/>
            <person name="Klenk H.P."/>
        </authorList>
    </citation>
    <scope>NUCLEOTIDE SEQUENCE [LARGE SCALE GENOMIC DNA]</scope>
    <source>
        <strain evidence="5">DSM 14365 / CIP 107738 / JCM 11303 / AJ 13395 / SMP-2</strain>
    </source>
</reference>
<dbReference type="InterPro" id="IPR011990">
    <property type="entry name" value="TPR-like_helical_dom_sf"/>
</dbReference>
<proteinExistence type="predicted"/>